<evidence type="ECO:0008006" key="3">
    <source>
        <dbReference type="Google" id="ProtNLM"/>
    </source>
</evidence>
<dbReference type="STRING" id="1230383.A0A1M8AAH3"/>
<name>A0A1M8AAH3_MALS4</name>
<organism evidence="1 2">
    <name type="scientific">Malassezia sympodialis (strain ATCC 42132)</name>
    <name type="common">Atopic eczema-associated yeast</name>
    <dbReference type="NCBI Taxonomy" id="1230383"/>
    <lineage>
        <taxon>Eukaryota</taxon>
        <taxon>Fungi</taxon>
        <taxon>Dikarya</taxon>
        <taxon>Basidiomycota</taxon>
        <taxon>Ustilaginomycotina</taxon>
        <taxon>Malasseziomycetes</taxon>
        <taxon>Malasseziales</taxon>
        <taxon>Malasseziaceae</taxon>
        <taxon>Malassezia</taxon>
    </lineage>
</organism>
<sequence length="78" mass="8116">MAYNMQGAQGGYYPPQQGGYGGGYAQTAPMGGSRLEQRRARVNDKHGACGPCCAFCVGLLACCCLEDIICAGCLDAVF</sequence>
<protein>
    <recommendedName>
        <fullName evidence="3">Cysteine-rich transmembrane CYSTM domain-containing protein</fullName>
    </recommendedName>
</protein>
<dbReference type="EMBL" id="LT671826">
    <property type="protein sequence ID" value="SHO79343.1"/>
    <property type="molecule type" value="Genomic_DNA"/>
</dbReference>
<proteinExistence type="predicted"/>
<gene>
    <name evidence="1" type="ORF">MSYG_3693</name>
</gene>
<dbReference type="OrthoDB" id="3355648at2759"/>
<accession>A0A1M8AAH3</accession>
<evidence type="ECO:0000313" key="1">
    <source>
        <dbReference type="EMBL" id="SHO79343.1"/>
    </source>
</evidence>
<reference evidence="2" key="1">
    <citation type="journal article" date="2017" name="Nucleic Acids Res.">
        <title>Proteogenomics produces comprehensive and highly accurate protein-coding gene annotation in a complete genome assembly of Malassezia sympodialis.</title>
        <authorList>
            <person name="Zhu Y."/>
            <person name="Engstroem P.G."/>
            <person name="Tellgren-Roth C."/>
            <person name="Baudo C.D."/>
            <person name="Kennell J.C."/>
            <person name="Sun S."/>
            <person name="Billmyre R.B."/>
            <person name="Schroeder M.S."/>
            <person name="Andersson A."/>
            <person name="Holm T."/>
            <person name="Sigurgeirsson B."/>
            <person name="Wu G."/>
            <person name="Sankaranarayanan S.R."/>
            <person name="Siddharthan R."/>
            <person name="Sanyal K."/>
            <person name="Lundeberg J."/>
            <person name="Nystedt B."/>
            <person name="Boekhout T."/>
            <person name="Dawson T.L. Jr."/>
            <person name="Heitman J."/>
            <person name="Scheynius A."/>
            <person name="Lehtioe J."/>
        </authorList>
    </citation>
    <scope>NUCLEOTIDE SEQUENCE [LARGE SCALE GENOMIC DNA]</scope>
    <source>
        <strain evidence="2">ATCC 42132</strain>
    </source>
</reference>
<evidence type="ECO:0000313" key="2">
    <source>
        <dbReference type="Proteomes" id="UP000186303"/>
    </source>
</evidence>
<dbReference type="Proteomes" id="UP000186303">
    <property type="component" value="Chromosome 6"/>
</dbReference>
<dbReference type="VEuPathDB" id="FungiDB:MSYG_3693"/>
<keyword evidence="2" id="KW-1185">Reference proteome</keyword>
<dbReference type="AlphaFoldDB" id="A0A1M8AAH3"/>